<dbReference type="AlphaFoldDB" id="A0A653C7I9"/>
<dbReference type="SUPFAM" id="SSF51445">
    <property type="entry name" value="(Trans)glycosidases"/>
    <property type="match status" value="1"/>
</dbReference>
<comment type="subunit">
    <text evidence="5">Homodimer.</text>
</comment>
<dbReference type="InterPro" id="IPR017853">
    <property type="entry name" value="GH"/>
</dbReference>
<keyword evidence="23" id="KW-1185">Reference proteome</keyword>
<evidence type="ECO:0000256" key="5">
    <source>
        <dbReference type="ARBA" id="ARBA00011738"/>
    </source>
</evidence>
<dbReference type="EC" id="3.2.1.25" evidence="6"/>
<dbReference type="Pfam" id="PF00703">
    <property type="entry name" value="Glyco_hydro_2"/>
    <property type="match status" value="1"/>
</dbReference>
<evidence type="ECO:0000256" key="15">
    <source>
        <dbReference type="ARBA" id="ARBA00041069"/>
    </source>
</evidence>
<keyword evidence="11" id="KW-0458">Lysosome</keyword>
<dbReference type="InterPro" id="IPR041447">
    <property type="entry name" value="Mannosidase_ig"/>
</dbReference>
<dbReference type="InterPro" id="IPR041625">
    <property type="entry name" value="Beta-mannosidase_Ig"/>
</dbReference>
<comment type="pathway">
    <text evidence="4">Glycan metabolism; N-glycan degradation.</text>
</comment>
<evidence type="ECO:0000259" key="20">
    <source>
        <dbReference type="Pfam" id="PF17786"/>
    </source>
</evidence>
<feature type="domain" description="Glycoside hydrolase family 2 immunoglobulin-like beta-sandwich" evidence="18">
    <location>
        <begin position="228"/>
        <end position="337"/>
    </location>
</feature>
<keyword evidence="7" id="KW-0964">Secreted</keyword>
<evidence type="ECO:0000256" key="14">
    <source>
        <dbReference type="ARBA" id="ARBA00038429"/>
    </source>
</evidence>
<dbReference type="FunFam" id="2.60.40.10:FF:000650">
    <property type="entry name" value="Mannosidase beta"/>
    <property type="match status" value="1"/>
</dbReference>
<dbReference type="SUPFAM" id="SSF49303">
    <property type="entry name" value="beta-Galactosidase/glucuronidase domain"/>
    <property type="match status" value="2"/>
</dbReference>
<dbReference type="Gene3D" id="2.60.40.10">
    <property type="entry name" value="Immunoglobulins"/>
    <property type="match status" value="3"/>
</dbReference>
<evidence type="ECO:0000256" key="7">
    <source>
        <dbReference type="ARBA" id="ARBA00022525"/>
    </source>
</evidence>
<comment type="similarity">
    <text evidence="14">Belongs to the glycosyl hydrolase 2 family. Beta-mannosidase B subfamily.</text>
</comment>
<dbReference type="InterPro" id="IPR054593">
    <property type="entry name" value="Beta-mannosidase-like_N2"/>
</dbReference>
<feature type="domain" description="Mannosidase Ig/CBM-like" evidence="20">
    <location>
        <begin position="715"/>
        <end position="813"/>
    </location>
</feature>
<evidence type="ECO:0000256" key="8">
    <source>
        <dbReference type="ARBA" id="ARBA00022729"/>
    </source>
</evidence>
<gene>
    <name evidence="22" type="ORF">CALMAC_LOCUS6839</name>
</gene>
<evidence type="ECO:0000313" key="23">
    <source>
        <dbReference type="Proteomes" id="UP000410492"/>
    </source>
</evidence>
<evidence type="ECO:0000313" key="22">
    <source>
        <dbReference type="EMBL" id="VEN43825.1"/>
    </source>
</evidence>
<dbReference type="GO" id="GO:0004567">
    <property type="term" value="F:beta-mannosidase activity"/>
    <property type="evidence" value="ECO:0007669"/>
    <property type="project" value="UniProtKB-EC"/>
</dbReference>
<evidence type="ECO:0000256" key="13">
    <source>
        <dbReference type="ARBA" id="ARBA00033445"/>
    </source>
</evidence>
<dbReference type="InterPro" id="IPR006102">
    <property type="entry name" value="Ig-like_GH2"/>
</dbReference>
<feature type="signal peptide" evidence="17">
    <location>
        <begin position="1"/>
        <end position="29"/>
    </location>
</feature>
<evidence type="ECO:0000256" key="12">
    <source>
        <dbReference type="ARBA" id="ARBA00023295"/>
    </source>
</evidence>
<comment type="subcellular location">
    <subcellularLocation>
        <location evidence="2">Lysosome</location>
    </subcellularLocation>
    <subcellularLocation>
        <location evidence="3">Secreted</location>
    </subcellularLocation>
</comment>
<evidence type="ECO:0000256" key="3">
    <source>
        <dbReference type="ARBA" id="ARBA00004613"/>
    </source>
</evidence>
<reference evidence="22 23" key="1">
    <citation type="submission" date="2019-01" db="EMBL/GenBank/DDBJ databases">
        <authorList>
            <person name="Sayadi A."/>
        </authorList>
    </citation>
    <scope>NUCLEOTIDE SEQUENCE [LARGE SCALE GENOMIC DNA]</scope>
</reference>
<evidence type="ECO:0000256" key="6">
    <source>
        <dbReference type="ARBA" id="ARBA00012754"/>
    </source>
</evidence>
<evidence type="ECO:0000259" key="21">
    <source>
        <dbReference type="Pfam" id="PF22666"/>
    </source>
</evidence>
<protein>
    <recommendedName>
        <fullName evidence="15">Beta-mannosidase B</fullName>
        <ecNumber evidence="6">3.2.1.25</ecNumber>
    </recommendedName>
    <alternativeName>
        <fullName evidence="13">Mannanase</fullName>
    </alternativeName>
    <alternativeName>
        <fullName evidence="16">Mannanase B</fullName>
    </alternativeName>
</protein>
<dbReference type="FunFam" id="3.20.20.80:FF:000035">
    <property type="entry name" value="Mannosidase beta"/>
    <property type="match status" value="1"/>
</dbReference>
<evidence type="ECO:0000256" key="11">
    <source>
        <dbReference type="ARBA" id="ARBA00023228"/>
    </source>
</evidence>
<dbReference type="GO" id="GO:0006516">
    <property type="term" value="P:glycoprotein catabolic process"/>
    <property type="evidence" value="ECO:0007669"/>
    <property type="project" value="TreeGrafter"/>
</dbReference>
<evidence type="ECO:0000256" key="1">
    <source>
        <dbReference type="ARBA" id="ARBA00000829"/>
    </source>
</evidence>
<evidence type="ECO:0000259" key="18">
    <source>
        <dbReference type="Pfam" id="PF00703"/>
    </source>
</evidence>
<dbReference type="Pfam" id="PF22666">
    <property type="entry name" value="Glyco_hydro_2_N2"/>
    <property type="match status" value="1"/>
</dbReference>
<dbReference type="Proteomes" id="UP000410492">
    <property type="component" value="Unassembled WGS sequence"/>
</dbReference>
<dbReference type="Gene3D" id="2.60.120.260">
    <property type="entry name" value="Galactose-binding domain-like"/>
    <property type="match status" value="1"/>
</dbReference>
<keyword evidence="9" id="KW-0378">Hydrolase</keyword>
<dbReference type="InterPro" id="IPR008979">
    <property type="entry name" value="Galactose-bd-like_sf"/>
</dbReference>
<dbReference type="InterPro" id="IPR036156">
    <property type="entry name" value="Beta-gal/glucu_dom_sf"/>
</dbReference>
<keyword evidence="10" id="KW-0325">Glycoprotein</keyword>
<sequence length="900" mass="102782">MIHFNDSTLAMMICCAFFAIFSLINVSNALQSLSLNGQWELNDSKNSYKGLTGNVPGGIYSDLMDNKVLDDIFSGYLDETSKWVPRQEWIYVRNFSVTEELINHENINLVFDGLDTFAYVYINNEEIGQSKNMFVQYVFDVSNKLKVGENTIKVHFMSPVKISEDLAEKQIHSYVIPPVCPPNEYHGECNVNMVRKMQASYAWDWGPSFPSVGIWKDVNIEAFNSTIIRHVVTDVLEDDDNDTWILNIDIYLAPSKKTITNGKIEAKIQLNNQVITKVFDVPVHATNISVVCEIPKGSVHTWWPNGYGAHDLYLLKVRYSTEEESEVSTKEVRVGFRTIELVQDPLGEGYSFYFRVNGIPIFMKGSNEIPIDVLPERGQDKKKIRRLLQTAKDSHMNMLRVWGGGVYESDYFYDLADEMGILIWQDFMFACALYPSSEDFLENVLDEVEYQAKRLSGHASIALFSGNNENEGALRDDWYHVKQNFTLFKDDYIKLYIDTVKTKLEEITHKRRIFVASSPSNGKKTDEEGYVSNNPSDQQYGDVHYYNYLLDPLNPMILPIPRFASEYGFQSLPVLESWLEATSNQSDLYINSKFVTHRQHHPLGNAEILAMIHREFQLPEVTNERYIESVIYFSQIIQALAIKVQTEYYRIHRSILHPDGRGNTMGALYWQLNDVWVAPTWSGIDFAGRWKMLQYYTQDFFAPVIITGFINVQNQLEVYVVSDLLIKTFSLSARIKVFNWNSLTPAIEQNITVDVEAGSSKLIIAEVIHSLLDNAQCGSGSEATENCFIHLSLDKSGAQVAPDNYVFPAKIRDCNVQDSNVKITSVKKISTNGTYSIELTTDNIALFVWLDSHTIPGRFSENGFLQVVKQRTIFFYTDVETSEAELSKELTVITAVNYSK</sequence>
<dbReference type="FunFam" id="2.60.120.260:FF:000060">
    <property type="entry name" value="Probable beta-mannosidase"/>
    <property type="match status" value="1"/>
</dbReference>
<comment type="catalytic activity">
    <reaction evidence="1">
        <text>Hydrolysis of terminal, non-reducing beta-D-mannose residues in beta-D-mannosides.</text>
        <dbReference type="EC" id="3.2.1.25"/>
    </reaction>
</comment>
<proteinExistence type="inferred from homology"/>
<feature type="chain" id="PRO_5024843103" description="Beta-mannosidase B" evidence="17">
    <location>
        <begin position="30"/>
        <end position="900"/>
    </location>
</feature>
<evidence type="ECO:0000256" key="17">
    <source>
        <dbReference type="SAM" id="SignalP"/>
    </source>
</evidence>
<feature type="domain" description="Beta-mannosidase-like galactose-binding" evidence="21">
    <location>
        <begin position="39"/>
        <end position="216"/>
    </location>
</feature>
<dbReference type="GO" id="GO:0005764">
    <property type="term" value="C:lysosome"/>
    <property type="evidence" value="ECO:0007669"/>
    <property type="project" value="UniProtKB-SubCell"/>
</dbReference>
<dbReference type="Pfam" id="PF17753">
    <property type="entry name" value="Ig_mannosidase"/>
    <property type="match status" value="1"/>
</dbReference>
<dbReference type="SUPFAM" id="SSF49785">
    <property type="entry name" value="Galactose-binding domain-like"/>
    <property type="match status" value="1"/>
</dbReference>
<evidence type="ECO:0000256" key="9">
    <source>
        <dbReference type="ARBA" id="ARBA00022801"/>
    </source>
</evidence>
<keyword evidence="12" id="KW-0326">Glycosidase</keyword>
<feature type="domain" description="Beta-mannosidase Ig-fold" evidence="19">
    <location>
        <begin position="823"/>
        <end position="894"/>
    </location>
</feature>
<evidence type="ECO:0000256" key="10">
    <source>
        <dbReference type="ARBA" id="ARBA00023180"/>
    </source>
</evidence>
<evidence type="ECO:0000256" key="4">
    <source>
        <dbReference type="ARBA" id="ARBA00004740"/>
    </source>
</evidence>
<dbReference type="OrthoDB" id="2866996at2759"/>
<name>A0A653C7I9_CALMS</name>
<dbReference type="InterPro" id="IPR050887">
    <property type="entry name" value="Beta-mannosidase_GH2"/>
</dbReference>
<organism evidence="22 23">
    <name type="scientific">Callosobruchus maculatus</name>
    <name type="common">Southern cowpea weevil</name>
    <name type="synonym">Pulse bruchid</name>
    <dbReference type="NCBI Taxonomy" id="64391"/>
    <lineage>
        <taxon>Eukaryota</taxon>
        <taxon>Metazoa</taxon>
        <taxon>Ecdysozoa</taxon>
        <taxon>Arthropoda</taxon>
        <taxon>Hexapoda</taxon>
        <taxon>Insecta</taxon>
        <taxon>Pterygota</taxon>
        <taxon>Neoptera</taxon>
        <taxon>Endopterygota</taxon>
        <taxon>Coleoptera</taxon>
        <taxon>Polyphaga</taxon>
        <taxon>Cucujiformia</taxon>
        <taxon>Chrysomeloidea</taxon>
        <taxon>Chrysomelidae</taxon>
        <taxon>Bruchinae</taxon>
        <taxon>Bruchini</taxon>
        <taxon>Callosobruchus</taxon>
    </lineage>
</organism>
<dbReference type="PANTHER" id="PTHR43730">
    <property type="entry name" value="BETA-MANNOSIDASE"/>
    <property type="match status" value="1"/>
</dbReference>
<evidence type="ECO:0000256" key="2">
    <source>
        <dbReference type="ARBA" id="ARBA00004371"/>
    </source>
</evidence>
<dbReference type="EMBL" id="CAACVG010007138">
    <property type="protein sequence ID" value="VEN43825.1"/>
    <property type="molecule type" value="Genomic_DNA"/>
</dbReference>
<evidence type="ECO:0000256" key="16">
    <source>
        <dbReference type="ARBA" id="ARBA00041614"/>
    </source>
</evidence>
<evidence type="ECO:0000259" key="19">
    <source>
        <dbReference type="Pfam" id="PF17753"/>
    </source>
</evidence>
<dbReference type="InterPro" id="IPR013783">
    <property type="entry name" value="Ig-like_fold"/>
</dbReference>
<dbReference type="Gene3D" id="3.20.20.80">
    <property type="entry name" value="Glycosidases"/>
    <property type="match status" value="1"/>
</dbReference>
<keyword evidence="8 17" id="KW-0732">Signal</keyword>
<dbReference type="Pfam" id="PF17786">
    <property type="entry name" value="Mannosidase_ig"/>
    <property type="match status" value="1"/>
</dbReference>
<accession>A0A653C7I9</accession>
<dbReference type="PANTHER" id="PTHR43730:SF1">
    <property type="entry name" value="BETA-MANNOSIDASE"/>
    <property type="match status" value="1"/>
</dbReference>